<reference evidence="2" key="1">
    <citation type="submission" date="2025-08" db="UniProtKB">
        <authorList>
            <consortium name="Ensembl"/>
        </authorList>
    </citation>
    <scope>IDENTIFICATION</scope>
</reference>
<feature type="compositionally biased region" description="Basic residues" evidence="1">
    <location>
        <begin position="1"/>
        <end position="20"/>
    </location>
</feature>
<keyword evidence="3" id="KW-1185">Reference proteome</keyword>
<evidence type="ECO:0000313" key="3">
    <source>
        <dbReference type="Proteomes" id="UP000694563"/>
    </source>
</evidence>
<organism evidence="2 3">
    <name type="scientific">Catharus ustulatus</name>
    <name type="common">Russet-backed thrush</name>
    <name type="synonym">Hylocichla ustulatus</name>
    <dbReference type="NCBI Taxonomy" id="91951"/>
    <lineage>
        <taxon>Eukaryota</taxon>
        <taxon>Metazoa</taxon>
        <taxon>Chordata</taxon>
        <taxon>Craniata</taxon>
        <taxon>Vertebrata</taxon>
        <taxon>Euteleostomi</taxon>
        <taxon>Archelosauria</taxon>
        <taxon>Archosauria</taxon>
        <taxon>Dinosauria</taxon>
        <taxon>Saurischia</taxon>
        <taxon>Theropoda</taxon>
        <taxon>Coelurosauria</taxon>
        <taxon>Aves</taxon>
        <taxon>Neognathae</taxon>
        <taxon>Neoaves</taxon>
        <taxon>Telluraves</taxon>
        <taxon>Australaves</taxon>
        <taxon>Passeriformes</taxon>
        <taxon>Turdidae</taxon>
        <taxon>Catharus</taxon>
    </lineage>
</organism>
<name>A0A8C3USF3_CATUS</name>
<dbReference type="Proteomes" id="UP000694563">
    <property type="component" value="Unassembled WGS sequence"/>
</dbReference>
<evidence type="ECO:0008006" key="4">
    <source>
        <dbReference type="Google" id="ProtNLM"/>
    </source>
</evidence>
<evidence type="ECO:0000256" key="1">
    <source>
        <dbReference type="SAM" id="MobiDB-lite"/>
    </source>
</evidence>
<dbReference type="AlphaFoldDB" id="A0A8C3USF3"/>
<dbReference type="Ensembl" id="ENSCUST00005019519.1">
    <property type="protein sequence ID" value="ENSCUSP00005018806.1"/>
    <property type="gene ID" value="ENSCUSG00005012067.1"/>
</dbReference>
<reference evidence="2" key="2">
    <citation type="submission" date="2025-09" db="UniProtKB">
        <authorList>
            <consortium name="Ensembl"/>
        </authorList>
    </citation>
    <scope>IDENTIFICATION</scope>
</reference>
<sequence length="165" mass="18641">MGKCRGLRTARKLRSHRRDQKWHDKQYKKAHLGTALKANPFGGASHAKGIVLEKVWVLLPPGLGVPKPLGCILRRMGGKRVLDGFFPLPQELGKKKKTHQPIGFFPKMRGKIKILGKNKFEKSGGGGTNYTKIRDMGFLGFFCFFFSNIRENVFLTRIGQNTCKK</sequence>
<proteinExistence type="predicted"/>
<protein>
    <recommendedName>
        <fullName evidence="4">Ribosomal protein S12</fullName>
    </recommendedName>
</protein>
<evidence type="ECO:0000313" key="2">
    <source>
        <dbReference type="Ensembl" id="ENSCUSP00005018806.1"/>
    </source>
</evidence>
<accession>A0A8C3USF3</accession>
<feature type="region of interest" description="Disordered" evidence="1">
    <location>
        <begin position="1"/>
        <end position="26"/>
    </location>
</feature>